<dbReference type="InterPro" id="IPR009057">
    <property type="entry name" value="Homeodomain-like_sf"/>
</dbReference>
<dbReference type="eggNOG" id="COG2207">
    <property type="taxonomic scope" value="Bacteria"/>
</dbReference>
<dbReference type="PRINTS" id="PR00032">
    <property type="entry name" value="HTHARAC"/>
</dbReference>
<dbReference type="PANTHER" id="PTHR47894">
    <property type="entry name" value="HTH-TYPE TRANSCRIPTIONAL REGULATOR GADX"/>
    <property type="match status" value="1"/>
</dbReference>
<evidence type="ECO:0000313" key="6">
    <source>
        <dbReference type="EMBL" id="CAY52416.1"/>
    </source>
</evidence>
<dbReference type="KEGG" id="pfs:PFLU_5299"/>
<evidence type="ECO:0000256" key="3">
    <source>
        <dbReference type="ARBA" id="ARBA00023163"/>
    </source>
</evidence>
<dbReference type="PROSITE" id="PS01124">
    <property type="entry name" value="HTH_ARAC_FAMILY_2"/>
    <property type="match status" value="1"/>
</dbReference>
<dbReference type="SUPFAM" id="SSF46689">
    <property type="entry name" value="Homeodomain-like"/>
    <property type="match status" value="1"/>
</dbReference>
<dbReference type="HOGENOM" id="CLU_047522_3_3_6"/>
<keyword evidence="2" id="KW-0238">DNA-binding</keyword>
<dbReference type="GO" id="GO:0000976">
    <property type="term" value="F:transcription cis-regulatory region binding"/>
    <property type="evidence" value="ECO:0007669"/>
    <property type="project" value="TreeGrafter"/>
</dbReference>
<dbReference type="InterPro" id="IPR018060">
    <property type="entry name" value="HTH_AraC"/>
</dbReference>
<dbReference type="EMBL" id="AM181176">
    <property type="protein sequence ID" value="CAY52416.1"/>
    <property type="molecule type" value="Genomic_DNA"/>
</dbReference>
<evidence type="ECO:0000313" key="5">
    <source>
        <dbReference type="EMBL" id="CAI2799442.1"/>
    </source>
</evidence>
<organism evidence="6">
    <name type="scientific">Pseudomonas fluorescens (strain SBW25)</name>
    <dbReference type="NCBI Taxonomy" id="216595"/>
    <lineage>
        <taxon>Bacteria</taxon>
        <taxon>Pseudomonadati</taxon>
        <taxon>Pseudomonadota</taxon>
        <taxon>Gammaproteobacteria</taxon>
        <taxon>Pseudomonadales</taxon>
        <taxon>Pseudomonadaceae</taxon>
        <taxon>Pseudomonas</taxon>
    </lineage>
</organism>
<evidence type="ECO:0000256" key="1">
    <source>
        <dbReference type="ARBA" id="ARBA00023015"/>
    </source>
</evidence>
<proteinExistence type="predicted"/>
<dbReference type="Gene3D" id="1.10.10.60">
    <property type="entry name" value="Homeodomain-like"/>
    <property type="match status" value="1"/>
</dbReference>
<reference evidence="6" key="1">
    <citation type="journal article" date="2009" name="Genome Biol.">
        <title>Genomic and genetic analyses of diversity and plant interactions of Pseudomonas fluorescens.</title>
        <authorList>
            <person name="Silby M.W."/>
            <person name="Cerdeno-Tarraga A.M."/>
            <person name="Vernikos G.S."/>
            <person name="Giddens S.R."/>
            <person name="Jackson R.W."/>
            <person name="Preston G.M."/>
            <person name="Zhang X.X."/>
            <person name="Moon C.D."/>
            <person name="Gehrig S.M."/>
            <person name="Godfrey S.A."/>
            <person name="Knight C.G."/>
            <person name="Malone J.G."/>
            <person name="Robinson Z."/>
            <person name="Spiers A.J."/>
            <person name="Harris S."/>
            <person name="Challis G.L."/>
            <person name="Yaxley A.M."/>
            <person name="Harris D."/>
            <person name="Seeger K."/>
            <person name="Murphy L."/>
            <person name="Rutter S."/>
            <person name="Squares R."/>
            <person name="Quail M.A."/>
            <person name="Saunders E."/>
            <person name="Mavromatis K."/>
            <person name="Brettin T.S."/>
            <person name="Bentley S.D."/>
            <person name="Hothersall J."/>
            <person name="Stephens E."/>
            <person name="Thomas C.M."/>
            <person name="Parkhill J."/>
            <person name="Levy S.B."/>
            <person name="Rainey P.B."/>
            <person name="Thomson N.R."/>
        </authorList>
    </citation>
    <scope>NUCLEOTIDE SEQUENCE [LARGE SCALE GENOMIC DNA]</scope>
    <source>
        <strain evidence="6">SBW25</strain>
    </source>
</reference>
<dbReference type="Pfam" id="PF12833">
    <property type="entry name" value="HTH_18"/>
    <property type="match status" value="1"/>
</dbReference>
<evidence type="ECO:0000256" key="2">
    <source>
        <dbReference type="ARBA" id="ARBA00023125"/>
    </source>
</evidence>
<dbReference type="Pfam" id="PF12625">
    <property type="entry name" value="Arabinose_bd"/>
    <property type="match status" value="1"/>
</dbReference>
<protein>
    <submittedName>
        <fullName evidence="5 6">Putative AraC-family regulatory protein</fullName>
    </submittedName>
</protein>
<keyword evidence="1" id="KW-0805">Transcription regulation</keyword>
<keyword evidence="3" id="KW-0804">Transcription</keyword>
<gene>
    <name evidence="6" type="ordered locus">PFLU_5299</name>
</gene>
<dbReference type="SMART" id="SM00342">
    <property type="entry name" value="HTH_ARAC"/>
    <property type="match status" value="1"/>
</dbReference>
<sequence>MTFYCCWNGEPCDSMVTRLVKDPNAATGQLLYYLGQCFHRRHLGMSFRNFLRGPTSTLLMVEFGDEKGFRAEKILLGSGLTLAQLTDPNLELTADQELRVAENLLRLSGHAAGLGFEVGTRYHFSTYGLFGYGLISSATVGDALALALRFLPLTYAFTVVAYEEQGDEGVLTFAVLGLAPDLREFLLTRDMSAAALLLKELGGNDFSLSRFCLSKQPPPIPDNVKVLGCAPSYAANSNSLAFNRSFLSLPLPQANAVTVSMCEQMCTQLMQRRIAHAGMTALVQHYLNTPDNGMPDLSSISELLHVSPRTLKRRLKEEGTTFRKLLADVRSRNAINLLKDGHNLTEIAERLGFSDLSSFSQAFKRWHGISPSQFSQQKNNFGNY</sequence>
<dbReference type="InterPro" id="IPR032687">
    <property type="entry name" value="AraC-type_N"/>
</dbReference>
<dbReference type="PANTHER" id="PTHR47894:SF1">
    <property type="entry name" value="HTH-TYPE TRANSCRIPTIONAL REGULATOR VQSM"/>
    <property type="match status" value="1"/>
</dbReference>
<dbReference type="GO" id="GO:0005829">
    <property type="term" value="C:cytosol"/>
    <property type="evidence" value="ECO:0007669"/>
    <property type="project" value="TreeGrafter"/>
</dbReference>
<name>C3K2A2_PSEFS</name>
<dbReference type="InterPro" id="IPR020449">
    <property type="entry name" value="Tscrpt_reg_AraC-type_HTH"/>
</dbReference>
<reference evidence="5" key="2">
    <citation type="submission" date="2023-10" db="EMBL/GenBank/DDBJ databases">
        <authorList>
            <person name="Fortmann-Grote C."/>
        </authorList>
    </citation>
    <scope>NUCLEOTIDE SEQUENCE</scope>
    <source>
        <strain evidence="5">SBW25</strain>
    </source>
</reference>
<dbReference type="AlphaFoldDB" id="C3K2A2"/>
<evidence type="ECO:0000259" key="4">
    <source>
        <dbReference type="PROSITE" id="PS01124"/>
    </source>
</evidence>
<dbReference type="EMBL" id="OV986001">
    <property type="protein sequence ID" value="CAI2799442.1"/>
    <property type="molecule type" value="Genomic_DNA"/>
</dbReference>
<feature type="domain" description="HTH araC/xylS-type" evidence="4">
    <location>
        <begin position="277"/>
        <end position="377"/>
    </location>
</feature>
<dbReference type="Proteomes" id="UP001152918">
    <property type="component" value="Chromosome"/>
</dbReference>
<accession>C3K2A2</accession>
<dbReference type="GO" id="GO:0003700">
    <property type="term" value="F:DNA-binding transcription factor activity"/>
    <property type="evidence" value="ECO:0007669"/>
    <property type="project" value="InterPro"/>
</dbReference>